<gene>
    <name evidence="1" type="ORF">UFOVP775_17</name>
</gene>
<protein>
    <submittedName>
        <fullName evidence="1">Uncharacterized protein</fullName>
    </submittedName>
</protein>
<sequence length="81" mass="9831">MNRKKELLNLNQNKMDEVKYYIIHCGEDIDKSVVFDITDRIKEQGHYFVVNFTSNKYQFDVKRVTREEFNKFNGYEQDKQG</sequence>
<proteinExistence type="predicted"/>
<reference evidence="1" key="1">
    <citation type="submission" date="2020-04" db="EMBL/GenBank/DDBJ databases">
        <authorList>
            <person name="Chiriac C."/>
            <person name="Salcher M."/>
            <person name="Ghai R."/>
            <person name="Kavagutti S V."/>
        </authorList>
    </citation>
    <scope>NUCLEOTIDE SEQUENCE</scope>
</reference>
<organism evidence="1">
    <name type="scientific">uncultured Caudovirales phage</name>
    <dbReference type="NCBI Taxonomy" id="2100421"/>
    <lineage>
        <taxon>Viruses</taxon>
        <taxon>Duplodnaviria</taxon>
        <taxon>Heunggongvirae</taxon>
        <taxon>Uroviricota</taxon>
        <taxon>Caudoviricetes</taxon>
        <taxon>Peduoviridae</taxon>
        <taxon>Maltschvirus</taxon>
        <taxon>Maltschvirus maltsch</taxon>
    </lineage>
</organism>
<dbReference type="EMBL" id="LR796725">
    <property type="protein sequence ID" value="CAB4162170.1"/>
    <property type="molecule type" value="Genomic_DNA"/>
</dbReference>
<accession>A0A6J5NQY0</accession>
<evidence type="ECO:0000313" key="1">
    <source>
        <dbReference type="EMBL" id="CAB4162170.1"/>
    </source>
</evidence>
<name>A0A6J5NQY0_9CAUD</name>